<dbReference type="Proteomes" id="UP001202479">
    <property type="component" value="Unassembled WGS sequence"/>
</dbReference>
<dbReference type="GeneID" id="73382172"/>
<comment type="caution">
    <text evidence="3">The sequence shown here is derived from an EMBL/GenBank/DDBJ whole genome shotgun (WGS) entry which is preliminary data.</text>
</comment>
<evidence type="ECO:0000313" key="4">
    <source>
        <dbReference type="Proteomes" id="UP001202479"/>
    </source>
</evidence>
<keyword evidence="4" id="KW-1185">Reference proteome</keyword>
<dbReference type="InterPro" id="IPR022617">
    <property type="entry name" value="Rad60/SUMO-like_dom"/>
</dbReference>
<dbReference type="Gene3D" id="3.10.20.90">
    <property type="entry name" value="Phosphatidylinositol 3-kinase Catalytic Subunit, Chain A, domain 1"/>
    <property type="match status" value="1"/>
</dbReference>
<evidence type="ECO:0000313" key="3">
    <source>
        <dbReference type="EMBL" id="KAI3402676.2"/>
    </source>
</evidence>
<evidence type="ECO:0000259" key="2">
    <source>
        <dbReference type="Pfam" id="PF11976"/>
    </source>
</evidence>
<evidence type="ECO:0000256" key="1">
    <source>
        <dbReference type="SAM" id="MobiDB-lite"/>
    </source>
</evidence>
<dbReference type="EMBL" id="JAHUZD010000142">
    <property type="protein sequence ID" value="KAI3402676.2"/>
    <property type="molecule type" value="Genomic_DNA"/>
</dbReference>
<reference evidence="3" key="1">
    <citation type="journal article" date="2022" name="DNA Res.">
        <title>Genome analysis of five recently described species of the CUG-Ser clade uncovers Candida theae as a new hybrid lineage with pathogenic potential in the Candida parapsilosis species complex.</title>
        <authorList>
            <person name="Mixao V."/>
            <person name="Del Olmo V."/>
            <person name="Hegedusova E."/>
            <person name="Saus E."/>
            <person name="Pryszcz L."/>
            <person name="Cillingova A."/>
            <person name="Nosek J."/>
            <person name="Gabaldon T."/>
        </authorList>
    </citation>
    <scope>NUCLEOTIDE SEQUENCE</scope>
    <source>
        <strain evidence="3">CBS 10844</strain>
    </source>
</reference>
<feature type="compositionally biased region" description="Polar residues" evidence="1">
    <location>
        <begin position="125"/>
        <end position="140"/>
    </location>
</feature>
<sequence>MTSDESDMTQTSHEGKSLSRVTSPESKQSSKRELLLEDDFFSLSGSFEKRKKKKHKHKHHDGAIAATAIGKDVATANGKDASPAIGKDVATAIGKDAATAIGKDVSPVTTSQEDFKSAMSSFNDAPLQTSTLDEPPTSQGPILEESSDTGPALKESSQVLLIDKQKILKEIALKIKAAEENNHLGHPALDDSDEDDYKPKEQNIQIQNKPFSTNSYTFDIANEKKRKYIIRVSSKLPVLNNSPVQVDLGCKGTKSFGKILNAALDFFKKTYANQLSPVLLDRYDATKSALVWVEGRTVIHSFFTPRTLRIPLPGGMFNPLLDKVENITPTLLHVFLIPKDNASNFLNVYPEFMTHSVEPVANELTETQVEEAEADAENISSEDEDISEMAIPLPETISIDDNDNVFAVGLKGKDNKRIMCNVTPETKLKNLLLFYLKTKGIDAASIDMSHAKLIFDDEEMNLDDTVGNTELEEDFEIQIVL</sequence>
<feature type="region of interest" description="Disordered" evidence="1">
    <location>
        <begin position="1"/>
        <end position="34"/>
    </location>
</feature>
<feature type="domain" description="Rad60/SUMO-like" evidence="2">
    <location>
        <begin position="408"/>
        <end position="481"/>
    </location>
</feature>
<name>A0AAI9WVZ7_9ASCO</name>
<dbReference type="Pfam" id="PF11976">
    <property type="entry name" value="Rad60-SLD"/>
    <property type="match status" value="1"/>
</dbReference>
<protein>
    <submittedName>
        <fullName evidence="3">ESC2</fullName>
    </submittedName>
</protein>
<dbReference type="SUPFAM" id="SSF54236">
    <property type="entry name" value="Ubiquitin-like"/>
    <property type="match status" value="1"/>
</dbReference>
<dbReference type="InterPro" id="IPR029071">
    <property type="entry name" value="Ubiquitin-like_domsf"/>
</dbReference>
<dbReference type="RefSeq" id="XP_049178423.1">
    <property type="nucleotide sequence ID" value="XM_049326009.1"/>
</dbReference>
<organism evidence="3 4">
    <name type="scientific">Candida oxycetoniae</name>
    <dbReference type="NCBI Taxonomy" id="497107"/>
    <lineage>
        <taxon>Eukaryota</taxon>
        <taxon>Fungi</taxon>
        <taxon>Dikarya</taxon>
        <taxon>Ascomycota</taxon>
        <taxon>Saccharomycotina</taxon>
        <taxon>Pichiomycetes</taxon>
        <taxon>Debaryomycetaceae</taxon>
        <taxon>Candida/Lodderomyces clade</taxon>
        <taxon>Candida</taxon>
    </lineage>
</organism>
<feature type="region of interest" description="Disordered" evidence="1">
    <location>
        <begin position="125"/>
        <end position="151"/>
    </location>
</feature>
<gene>
    <name evidence="3" type="ORF">KGF56_004557</name>
</gene>
<proteinExistence type="predicted"/>
<dbReference type="AlphaFoldDB" id="A0AAI9WVZ7"/>
<accession>A0AAI9WVZ7</accession>